<dbReference type="PANTHER" id="PTHR43441">
    <property type="entry name" value="RIBOSOMAL-PROTEIN-SERINE ACETYLTRANSFERASE"/>
    <property type="match status" value="1"/>
</dbReference>
<dbReference type="EMBL" id="VIGB01000003">
    <property type="protein sequence ID" value="TQF05196.1"/>
    <property type="molecule type" value="Genomic_DNA"/>
</dbReference>
<evidence type="ECO:0000259" key="1">
    <source>
        <dbReference type="PROSITE" id="PS51186"/>
    </source>
</evidence>
<dbReference type="AlphaFoldDB" id="A0A540W864"/>
<dbReference type="GO" id="GO:0005737">
    <property type="term" value="C:cytoplasm"/>
    <property type="evidence" value="ECO:0007669"/>
    <property type="project" value="TreeGrafter"/>
</dbReference>
<evidence type="ECO:0000313" key="2">
    <source>
        <dbReference type="EMBL" id="TQF05196.1"/>
    </source>
</evidence>
<dbReference type="Pfam" id="PF13302">
    <property type="entry name" value="Acetyltransf_3"/>
    <property type="match status" value="1"/>
</dbReference>
<organism evidence="2 3">
    <name type="scientific">Kitasatospora acidiphila</name>
    <dbReference type="NCBI Taxonomy" id="2567942"/>
    <lineage>
        <taxon>Bacteria</taxon>
        <taxon>Bacillati</taxon>
        <taxon>Actinomycetota</taxon>
        <taxon>Actinomycetes</taxon>
        <taxon>Kitasatosporales</taxon>
        <taxon>Streptomycetaceae</taxon>
        <taxon>Kitasatospora</taxon>
    </lineage>
</organism>
<dbReference type="SUPFAM" id="SSF55729">
    <property type="entry name" value="Acyl-CoA N-acyltransferases (Nat)"/>
    <property type="match status" value="1"/>
</dbReference>
<reference evidence="2 3" key="1">
    <citation type="submission" date="2019-06" db="EMBL/GenBank/DDBJ databases">
        <title>Description of Kitasatospora acidophila sp. nov. isolated from pine grove soil, and reclassification of Streptomyces novaecaesareae to Kitasatospora novaeceasareae comb. nov.</title>
        <authorList>
            <person name="Kim M.J."/>
        </authorList>
    </citation>
    <scope>NUCLEOTIDE SEQUENCE [LARGE SCALE GENOMIC DNA]</scope>
    <source>
        <strain evidence="2 3">MMS16-CNU292</strain>
    </source>
</reference>
<dbReference type="Proteomes" id="UP000319103">
    <property type="component" value="Unassembled WGS sequence"/>
</dbReference>
<comment type="caution">
    <text evidence="2">The sequence shown here is derived from an EMBL/GenBank/DDBJ whole genome shotgun (WGS) entry which is preliminary data.</text>
</comment>
<protein>
    <submittedName>
        <fullName evidence="2">GNAT family N-acetyltransferase</fullName>
    </submittedName>
</protein>
<dbReference type="Gene3D" id="3.40.630.30">
    <property type="match status" value="1"/>
</dbReference>
<dbReference type="InterPro" id="IPR000182">
    <property type="entry name" value="GNAT_dom"/>
</dbReference>
<dbReference type="GO" id="GO:1990189">
    <property type="term" value="F:protein N-terminal-serine acetyltransferase activity"/>
    <property type="evidence" value="ECO:0007669"/>
    <property type="project" value="TreeGrafter"/>
</dbReference>
<dbReference type="InterPro" id="IPR051908">
    <property type="entry name" value="Ribosomal_N-acetyltransferase"/>
</dbReference>
<accession>A0A540W864</accession>
<evidence type="ECO:0000313" key="3">
    <source>
        <dbReference type="Proteomes" id="UP000319103"/>
    </source>
</evidence>
<sequence length="188" mass="20989">MNDIDDTTPPPGTLETERLLLRPPLPEDVPAIFEACQDPEIQRWTVVPSPYRREDAEFYVHKLAVDGWAGARNPVWCVFEKATGTLVGTQGLSHRGPGRAEIGYWATAASRGRGFTLEAVRAVCRWGFAERGLRRIEWTAYVGNEPSRALALKAGFTMEGVLRSYGEQRGEFHDVWMASLLAGEQERA</sequence>
<dbReference type="GO" id="GO:0008999">
    <property type="term" value="F:protein-N-terminal-alanine acetyltransferase activity"/>
    <property type="evidence" value="ECO:0007669"/>
    <property type="project" value="TreeGrafter"/>
</dbReference>
<keyword evidence="2" id="KW-0808">Transferase</keyword>
<dbReference type="RefSeq" id="WP_141635698.1">
    <property type="nucleotide sequence ID" value="NZ_VIGB01000003.1"/>
</dbReference>
<feature type="domain" description="N-acetyltransferase" evidence="1">
    <location>
        <begin position="19"/>
        <end position="182"/>
    </location>
</feature>
<dbReference type="InterPro" id="IPR016181">
    <property type="entry name" value="Acyl_CoA_acyltransferase"/>
</dbReference>
<proteinExistence type="predicted"/>
<dbReference type="PROSITE" id="PS51186">
    <property type="entry name" value="GNAT"/>
    <property type="match status" value="1"/>
</dbReference>
<dbReference type="OrthoDB" id="9795188at2"/>
<dbReference type="PANTHER" id="PTHR43441:SF10">
    <property type="entry name" value="ACETYLTRANSFERASE"/>
    <property type="match status" value="1"/>
</dbReference>
<keyword evidence="3" id="KW-1185">Reference proteome</keyword>
<gene>
    <name evidence="2" type="ORF">E6W39_26845</name>
</gene>
<name>A0A540W864_9ACTN</name>